<evidence type="ECO:0000259" key="10">
    <source>
        <dbReference type="PROSITE" id="PS51898"/>
    </source>
</evidence>
<keyword evidence="7 9" id="KW-0233">DNA recombination</keyword>
<dbReference type="Pfam" id="PF00589">
    <property type="entry name" value="Phage_integrase"/>
    <property type="match status" value="1"/>
</dbReference>
<dbReference type="InterPro" id="IPR010998">
    <property type="entry name" value="Integrase_recombinase_N"/>
</dbReference>
<comment type="subunit">
    <text evidence="9">Forms a cyclic heterotetrameric complex composed of two molecules of XerC and two molecules of XerD.</text>
</comment>
<evidence type="ECO:0000256" key="7">
    <source>
        <dbReference type="ARBA" id="ARBA00023172"/>
    </source>
</evidence>
<protein>
    <recommendedName>
        <fullName evidence="9">Tyrosine recombinase XerC</fullName>
    </recommendedName>
</protein>
<evidence type="ECO:0000313" key="13">
    <source>
        <dbReference type="Proteomes" id="UP000293347"/>
    </source>
</evidence>
<dbReference type="Gene3D" id="1.10.150.130">
    <property type="match status" value="1"/>
</dbReference>
<keyword evidence="2 9" id="KW-0963">Cytoplasm</keyword>
<feature type="domain" description="Core-binding (CB)" evidence="11">
    <location>
        <begin position="1"/>
        <end position="83"/>
    </location>
</feature>
<dbReference type="GO" id="GO:0009037">
    <property type="term" value="F:tyrosine-based site-specific recombinase activity"/>
    <property type="evidence" value="ECO:0007669"/>
    <property type="project" value="UniProtKB-UniRule"/>
</dbReference>
<keyword evidence="13" id="KW-1185">Reference proteome</keyword>
<dbReference type="InterPro" id="IPR023009">
    <property type="entry name" value="Tyrosine_recombinase_XerC/XerD"/>
</dbReference>
<comment type="subcellular location">
    <subcellularLocation>
        <location evidence="1 9">Cytoplasm</location>
    </subcellularLocation>
</comment>
<dbReference type="SUPFAM" id="SSF56349">
    <property type="entry name" value="DNA breaking-rejoining enzymes"/>
    <property type="match status" value="1"/>
</dbReference>
<dbReference type="EMBL" id="SJSL01000001">
    <property type="protein sequence ID" value="TCD03808.1"/>
    <property type="molecule type" value="Genomic_DNA"/>
</dbReference>
<keyword evidence="3 9" id="KW-0132">Cell division</keyword>
<dbReference type="PROSITE" id="PS51900">
    <property type="entry name" value="CB"/>
    <property type="match status" value="1"/>
</dbReference>
<feature type="active site" evidence="9">
    <location>
        <position position="170"/>
    </location>
</feature>
<feature type="domain" description="Tyr recombinase" evidence="10">
    <location>
        <begin position="104"/>
        <end position="288"/>
    </location>
</feature>
<dbReference type="RefSeq" id="WP_131594771.1">
    <property type="nucleotide sequence ID" value="NZ_SJSL01000001.1"/>
</dbReference>
<dbReference type="GO" id="GO:0007059">
    <property type="term" value="P:chromosome segregation"/>
    <property type="evidence" value="ECO:0007669"/>
    <property type="project" value="UniProtKB-UniRule"/>
</dbReference>
<comment type="function">
    <text evidence="9">Site-specific tyrosine recombinase, which acts by catalyzing the cutting and rejoining of the recombining DNA molecules. The XerC-XerD complex is essential to convert dimers of the bacterial chromosome into monomers to permit their segregation at cell division. It also contributes to the segregational stability of plasmids.</text>
</comment>
<dbReference type="InterPro" id="IPR011010">
    <property type="entry name" value="DNA_brk_join_enz"/>
</dbReference>
<dbReference type="InterPro" id="IPR050090">
    <property type="entry name" value="Tyrosine_recombinase_XerCD"/>
</dbReference>
<keyword evidence="8 9" id="KW-0131">Cell cycle</keyword>
<evidence type="ECO:0000256" key="4">
    <source>
        <dbReference type="ARBA" id="ARBA00022829"/>
    </source>
</evidence>
<dbReference type="AlphaFoldDB" id="A0A4R0NUF9"/>
<dbReference type="GO" id="GO:0006313">
    <property type="term" value="P:DNA transposition"/>
    <property type="evidence" value="ECO:0007669"/>
    <property type="project" value="UniProtKB-UniRule"/>
</dbReference>
<evidence type="ECO:0000259" key="11">
    <source>
        <dbReference type="PROSITE" id="PS51900"/>
    </source>
</evidence>
<dbReference type="OrthoDB" id="9801717at2"/>
<keyword evidence="6 9" id="KW-0238">DNA-binding</keyword>
<dbReference type="InterPro" id="IPR044068">
    <property type="entry name" value="CB"/>
</dbReference>
<reference evidence="12 13" key="1">
    <citation type="submission" date="2019-02" db="EMBL/GenBank/DDBJ databases">
        <title>Pedobacter sp. RP-1-14 sp. nov., isolated from Arctic soil.</title>
        <authorList>
            <person name="Dahal R.H."/>
        </authorList>
    </citation>
    <scope>NUCLEOTIDE SEQUENCE [LARGE SCALE GENOMIC DNA]</scope>
    <source>
        <strain evidence="12 13">RP-1-14</strain>
    </source>
</reference>
<comment type="caution">
    <text evidence="12">The sequence shown here is derived from an EMBL/GenBank/DDBJ whole genome shotgun (WGS) entry which is preliminary data.</text>
</comment>
<comment type="similarity">
    <text evidence="9">Belongs to the 'phage' integrase family. XerC subfamily.</text>
</comment>
<evidence type="ECO:0000256" key="3">
    <source>
        <dbReference type="ARBA" id="ARBA00022618"/>
    </source>
</evidence>
<feature type="active site" description="O-(3'-phospho-DNA)-tyrosine intermediate" evidence="9">
    <location>
        <position position="275"/>
    </location>
</feature>
<gene>
    <name evidence="9" type="primary">xerC</name>
    <name evidence="12" type="ORF">EZ437_07595</name>
</gene>
<name>A0A4R0NUF9_9SPHI</name>
<dbReference type="PANTHER" id="PTHR30349:SF77">
    <property type="entry name" value="TYROSINE RECOMBINASE XERC"/>
    <property type="match status" value="1"/>
</dbReference>
<feature type="active site" evidence="9">
    <location>
        <position position="266"/>
    </location>
</feature>
<evidence type="ECO:0000256" key="9">
    <source>
        <dbReference type="HAMAP-Rule" id="MF_01808"/>
    </source>
</evidence>
<dbReference type="GO" id="GO:0005737">
    <property type="term" value="C:cytoplasm"/>
    <property type="evidence" value="ECO:0007669"/>
    <property type="project" value="UniProtKB-SubCell"/>
</dbReference>
<feature type="active site" evidence="9">
    <location>
        <position position="146"/>
    </location>
</feature>
<dbReference type="PANTHER" id="PTHR30349">
    <property type="entry name" value="PHAGE INTEGRASE-RELATED"/>
    <property type="match status" value="1"/>
</dbReference>
<keyword evidence="4 9" id="KW-0159">Chromosome partition</keyword>
<evidence type="ECO:0000256" key="1">
    <source>
        <dbReference type="ARBA" id="ARBA00004496"/>
    </source>
</evidence>
<dbReference type="Gene3D" id="1.10.443.10">
    <property type="entry name" value="Intergrase catalytic core"/>
    <property type="match status" value="1"/>
</dbReference>
<dbReference type="HAMAP" id="MF_01808">
    <property type="entry name" value="Recomb_XerC_XerD"/>
    <property type="match status" value="1"/>
</dbReference>
<dbReference type="GO" id="GO:0051301">
    <property type="term" value="P:cell division"/>
    <property type="evidence" value="ECO:0007669"/>
    <property type="project" value="UniProtKB-KW"/>
</dbReference>
<evidence type="ECO:0000256" key="8">
    <source>
        <dbReference type="ARBA" id="ARBA00023306"/>
    </source>
</evidence>
<proteinExistence type="inferred from homology"/>
<dbReference type="InterPro" id="IPR013762">
    <property type="entry name" value="Integrase-like_cat_sf"/>
</dbReference>
<dbReference type="InterPro" id="IPR002104">
    <property type="entry name" value="Integrase_catalytic"/>
</dbReference>
<feature type="active site" evidence="9">
    <location>
        <position position="240"/>
    </location>
</feature>
<feature type="active site" evidence="9">
    <location>
        <position position="243"/>
    </location>
</feature>
<dbReference type="InterPro" id="IPR004107">
    <property type="entry name" value="Integrase_SAM-like_N"/>
</dbReference>
<evidence type="ECO:0000256" key="6">
    <source>
        <dbReference type="ARBA" id="ARBA00023125"/>
    </source>
</evidence>
<dbReference type="GO" id="GO:0003677">
    <property type="term" value="F:DNA binding"/>
    <property type="evidence" value="ECO:0007669"/>
    <property type="project" value="UniProtKB-UniRule"/>
</dbReference>
<dbReference type="Proteomes" id="UP000293347">
    <property type="component" value="Unassembled WGS sequence"/>
</dbReference>
<organism evidence="12 13">
    <name type="scientific">Pedobacter psychroterrae</name>
    <dbReference type="NCBI Taxonomy" id="2530453"/>
    <lineage>
        <taxon>Bacteria</taxon>
        <taxon>Pseudomonadati</taxon>
        <taxon>Bacteroidota</taxon>
        <taxon>Sphingobacteriia</taxon>
        <taxon>Sphingobacteriales</taxon>
        <taxon>Sphingobacteriaceae</taxon>
        <taxon>Pedobacter</taxon>
    </lineage>
</organism>
<accession>A0A4R0NUF9</accession>
<dbReference type="Pfam" id="PF02899">
    <property type="entry name" value="Phage_int_SAM_1"/>
    <property type="match status" value="1"/>
</dbReference>
<keyword evidence="5 9" id="KW-0229">DNA integration</keyword>
<dbReference type="PROSITE" id="PS51898">
    <property type="entry name" value="TYR_RECOMBINASE"/>
    <property type="match status" value="1"/>
</dbReference>
<evidence type="ECO:0000313" key="12">
    <source>
        <dbReference type="EMBL" id="TCD03808.1"/>
    </source>
</evidence>
<evidence type="ECO:0000256" key="2">
    <source>
        <dbReference type="ARBA" id="ARBA00022490"/>
    </source>
</evidence>
<sequence>MTVDHFLTYLQHEKRYSPHTIQAYRIDLLQFSDFLLTTFELELKDAAYIHVRDFMVWLMDHGNSENSVGRKLSTLRSFYKYLIREQVVRVNPMSFAKAPKVPKRLPVFVDDQKLDQLLDSKEFFDESFPSVRDKLVIETLFGTGIRLAELLSIKESDIDFYETSIRILGKRNKERVVPVSKSLMSQIKAYIDLKSLQNFNNKTGVLFVTNTGAVAYRTLIYKIVHRYLTYISTQEKRSPHVLRHSYATSLLNRGADLNAIKELLGHSSLAATQVYTHNSIERIKSIYKQAHPKA</sequence>
<evidence type="ECO:0000256" key="5">
    <source>
        <dbReference type="ARBA" id="ARBA00022908"/>
    </source>
</evidence>